<protein>
    <submittedName>
        <fullName evidence="2">Uncharacterized protein</fullName>
    </submittedName>
</protein>
<keyword evidence="1" id="KW-1133">Transmembrane helix</keyword>
<keyword evidence="1" id="KW-0812">Transmembrane</keyword>
<dbReference type="eggNOG" id="ENOG5030YZV">
    <property type="taxonomic scope" value="Bacteria"/>
</dbReference>
<reference evidence="2 3" key="1">
    <citation type="submission" date="2007-03" db="EMBL/GenBank/DDBJ databases">
        <title>Complete sequence of Shewanella loihica PV-4.</title>
        <authorList>
            <consortium name="US DOE Joint Genome Institute"/>
            <person name="Copeland A."/>
            <person name="Lucas S."/>
            <person name="Lapidus A."/>
            <person name="Barry K."/>
            <person name="Detter J.C."/>
            <person name="Glavina del Rio T."/>
            <person name="Hammon N."/>
            <person name="Israni S."/>
            <person name="Dalin E."/>
            <person name="Tice H."/>
            <person name="Pitluck S."/>
            <person name="Chain P."/>
            <person name="Malfatti S."/>
            <person name="Shin M."/>
            <person name="Vergez L."/>
            <person name="Schmutz J."/>
            <person name="Larimer F."/>
            <person name="Land M."/>
            <person name="Hauser L."/>
            <person name="Kyrpides N."/>
            <person name="Mikhailova N."/>
            <person name="Romine M.F."/>
            <person name="Serres G."/>
            <person name="Fredrickson J."/>
            <person name="Tiedje J."/>
            <person name="Richardson P."/>
        </authorList>
    </citation>
    <scope>NUCLEOTIDE SEQUENCE [LARGE SCALE GENOMIC DNA]</scope>
    <source>
        <strain evidence="3">ATCC BAA-1088 / PV-4</strain>
    </source>
</reference>
<dbReference type="HOGENOM" id="CLU_1814504_0_0_6"/>
<dbReference type="AlphaFoldDB" id="A3QIV7"/>
<evidence type="ECO:0000256" key="1">
    <source>
        <dbReference type="SAM" id="Phobius"/>
    </source>
</evidence>
<name>A3QIV7_SHELP</name>
<sequence length="174" mass="18205">MSVYHGNPGSINDIFAPYMTSIFGKFVLIIALLGQFILTPAMAMPSALMSLMHGGHMEMALDQGDMRLARNMNPEMAPSTQAVTQASAKHETGMQMSHQGEPCKMSGDNSLVDCEALCAAMGPGDCMTHCASTLGNLSAAVPSLTIQPLSGPIVISGWSLQTADLTPLSPPPIG</sequence>
<keyword evidence="3" id="KW-1185">Reference proteome</keyword>
<feature type="transmembrane region" description="Helical" evidence="1">
    <location>
        <begin position="22"/>
        <end position="43"/>
    </location>
</feature>
<organism evidence="2 3">
    <name type="scientific">Shewanella loihica (strain ATCC BAA-1088 / PV-4)</name>
    <dbReference type="NCBI Taxonomy" id="323850"/>
    <lineage>
        <taxon>Bacteria</taxon>
        <taxon>Pseudomonadati</taxon>
        <taxon>Pseudomonadota</taxon>
        <taxon>Gammaproteobacteria</taxon>
        <taxon>Alteromonadales</taxon>
        <taxon>Shewanellaceae</taxon>
        <taxon>Shewanella</taxon>
    </lineage>
</organism>
<proteinExistence type="predicted"/>
<evidence type="ECO:0000313" key="3">
    <source>
        <dbReference type="Proteomes" id="UP000001558"/>
    </source>
</evidence>
<gene>
    <name evidence="2" type="ordered locus">Shew_3539</name>
</gene>
<dbReference type="EMBL" id="CP000606">
    <property type="protein sequence ID" value="ABO25405.1"/>
    <property type="molecule type" value="Genomic_DNA"/>
</dbReference>
<dbReference type="KEGG" id="slo:Shew_3539"/>
<evidence type="ECO:0000313" key="2">
    <source>
        <dbReference type="EMBL" id="ABO25405.1"/>
    </source>
</evidence>
<keyword evidence="1" id="KW-0472">Membrane</keyword>
<dbReference type="Proteomes" id="UP000001558">
    <property type="component" value="Chromosome"/>
</dbReference>
<accession>A3QIV7</accession>